<dbReference type="EMBL" id="DSDM01000106">
    <property type="protein sequence ID" value="HDQ88852.1"/>
    <property type="molecule type" value="Genomic_DNA"/>
</dbReference>
<reference evidence="2" key="1">
    <citation type="journal article" date="2020" name="mSystems">
        <title>Genome- and Community-Level Interaction Insights into Carbon Utilization and Element Cycling Functions of Hydrothermarchaeota in Hydrothermal Sediment.</title>
        <authorList>
            <person name="Zhou Z."/>
            <person name="Liu Y."/>
            <person name="Xu W."/>
            <person name="Pan J."/>
            <person name="Luo Z.H."/>
            <person name="Li M."/>
        </authorList>
    </citation>
    <scope>NUCLEOTIDE SEQUENCE [LARGE SCALE GENOMIC DNA]</scope>
    <source>
        <strain evidence="2">SpSt-1219</strain>
    </source>
</reference>
<gene>
    <name evidence="2" type="ORF">ENN92_01765</name>
</gene>
<dbReference type="Pfam" id="PF08676">
    <property type="entry name" value="MutL_C"/>
    <property type="match status" value="1"/>
</dbReference>
<comment type="caution">
    <text evidence="2">The sequence shown here is derived from an EMBL/GenBank/DDBJ whole genome shotgun (WGS) entry which is preliminary data.</text>
</comment>
<dbReference type="InterPro" id="IPR037198">
    <property type="entry name" value="MutL_C_sf"/>
</dbReference>
<protein>
    <recommendedName>
        <fullName evidence="1">MutL C-terminal dimerisation domain-containing protein</fullName>
    </recommendedName>
</protein>
<organism evidence="2">
    <name type="scientific">candidate division WWE3 bacterium</name>
    <dbReference type="NCBI Taxonomy" id="2053526"/>
    <lineage>
        <taxon>Bacteria</taxon>
        <taxon>Katanobacteria</taxon>
    </lineage>
</organism>
<proteinExistence type="predicted"/>
<dbReference type="SUPFAM" id="SSF118116">
    <property type="entry name" value="DNA mismatch repair protein MutL"/>
    <property type="match status" value="1"/>
</dbReference>
<dbReference type="Proteomes" id="UP000886066">
    <property type="component" value="Unassembled WGS sequence"/>
</dbReference>
<dbReference type="GO" id="GO:0005524">
    <property type="term" value="F:ATP binding"/>
    <property type="evidence" value="ECO:0007669"/>
    <property type="project" value="InterPro"/>
</dbReference>
<accession>A0A7C1HHR0</accession>
<name>A0A7C1HHR0_UNCKA</name>
<sequence length="121" mass="13811">MQIDNTYLIASFKDRVLFLDQHAAHEKILYAQIMEQLQEGKMLEQVMLESCELESSEIVVEEIKDFLAENSGDIHLAASTLACKSAVRAGDYLDPEERVRLIKKLLETNLEQYTCPHGRPT</sequence>
<dbReference type="InterPro" id="IPR014790">
    <property type="entry name" value="MutL_C"/>
</dbReference>
<dbReference type="SMART" id="SM00853">
    <property type="entry name" value="MutL_C"/>
    <property type="match status" value="1"/>
</dbReference>
<evidence type="ECO:0000313" key="2">
    <source>
        <dbReference type="EMBL" id="HDQ88852.1"/>
    </source>
</evidence>
<dbReference type="GO" id="GO:0006298">
    <property type="term" value="P:mismatch repair"/>
    <property type="evidence" value="ECO:0007669"/>
    <property type="project" value="InterPro"/>
</dbReference>
<feature type="domain" description="MutL C-terminal dimerisation" evidence="1">
    <location>
        <begin position="2"/>
        <end position="93"/>
    </location>
</feature>
<evidence type="ECO:0000259" key="1">
    <source>
        <dbReference type="SMART" id="SM00853"/>
    </source>
</evidence>
<dbReference type="AlphaFoldDB" id="A0A7C1HHR0"/>
<dbReference type="InterPro" id="IPR042120">
    <property type="entry name" value="MutL_C_dimsub"/>
</dbReference>
<feature type="non-terminal residue" evidence="2">
    <location>
        <position position="121"/>
    </location>
</feature>
<dbReference type="Gene3D" id="3.30.1540.20">
    <property type="entry name" value="MutL, C-terminal domain, dimerisation subdomain"/>
    <property type="match status" value="1"/>
</dbReference>